<evidence type="ECO:0000256" key="13">
    <source>
        <dbReference type="ARBA" id="ARBA00022833"/>
    </source>
</evidence>
<evidence type="ECO:0000256" key="6">
    <source>
        <dbReference type="ARBA" id="ARBA00022525"/>
    </source>
</evidence>
<keyword evidence="11" id="KW-0378">Hydrolase</keyword>
<keyword evidence="18" id="KW-0458">Lysosome</keyword>
<evidence type="ECO:0000256" key="10">
    <source>
        <dbReference type="ARBA" id="ARBA00022729"/>
    </source>
</evidence>
<keyword evidence="16" id="KW-0865">Zymogen</keyword>
<protein>
    <recommendedName>
        <fullName evidence="5">Carboxypeptidase Q</fullName>
    </recommendedName>
    <alternativeName>
        <fullName evidence="20">Plasma glutamate carboxypeptidase</fullName>
    </alternativeName>
</protein>
<dbReference type="Gene3D" id="3.50.30.30">
    <property type="match status" value="1"/>
</dbReference>
<dbReference type="InterPro" id="IPR007484">
    <property type="entry name" value="Peptidase_M28"/>
</dbReference>
<dbReference type="SUPFAM" id="SSF53187">
    <property type="entry name" value="Zn-dependent exopeptidases"/>
    <property type="match status" value="1"/>
</dbReference>
<dbReference type="PANTHER" id="PTHR12053:SF3">
    <property type="entry name" value="CARBOXYPEPTIDASE Q"/>
    <property type="match status" value="1"/>
</dbReference>
<keyword evidence="9" id="KW-0479">Metal-binding</keyword>
<evidence type="ECO:0000256" key="14">
    <source>
        <dbReference type="ARBA" id="ARBA00023034"/>
    </source>
</evidence>
<evidence type="ECO:0000256" key="3">
    <source>
        <dbReference type="ARBA" id="ARBA00004555"/>
    </source>
</evidence>
<reference evidence="23" key="1">
    <citation type="journal article" date="2024" name="Int. J. Syst. Evol. Microbiol.">
        <title>Turicibacter faecis sp. nov., isolated from faeces of heart failure mouse model.</title>
        <authorList>
            <person name="Imamura Y."/>
            <person name="Motooka D."/>
            <person name="Nakajima Y."/>
            <person name="Ito S."/>
            <person name="Kitakaze M."/>
            <person name="Iida T."/>
            <person name="Nakamura S."/>
        </authorList>
    </citation>
    <scope>NUCLEOTIDE SEQUENCE</scope>
    <source>
        <strain evidence="23">TC023</strain>
    </source>
</reference>
<dbReference type="EMBL" id="AP028127">
    <property type="protein sequence ID" value="BEH92021.1"/>
    <property type="molecule type" value="Genomic_DNA"/>
</dbReference>
<dbReference type="Proteomes" id="UP001432099">
    <property type="component" value="Chromosome"/>
</dbReference>
<sequence>MTYQEELNHFYDAINVDYATYVAGTLSQSGSNETLGFRTAGSPSEKSSGQFLYHQFQKIGLSDVRKEEITIDSWEFKTSTLHYLDRKKRLHQLTLCAYATHCIEENLTLDLVYVGKGTKNEYKNIDVKNKLVLVDLDTYIGCQIGICALQARQKGAYGIIAAPMRDDQQLPADALTYENFNAPVDIPAFAVSLQDACMLKKQLSNSKNQTLPVVLNCYSHILKDQPSYNIIGEIPGKNQHERILIMSHYDGLFYNFHSGACGCGLLLGLARALIKSHYVPDKTLVFIAHGAKEWGLSESSFNWSIGGYQQITKNHPEWAKEAMVAINLEGFVAYDDFQSHHIKTTEGYQDFIRSISKLVPGCPYPDGCVIDAPTTIVSDDFSYSQSGIPTIISYRPTHEQDFILRQTSYDEITHHFSYPAFEYCHKLYGTFIILFDQMKIMPLKFEKFFEAFEESLDFQSYHSHKELYFLLQMSKHLARHLYTFTQFAPLSPRKSHLMNIQLHELYLKIQQSFVRLTWDGTTIFPHEAYQKNMVHLKEALRLLKQEKLKSAVEQLCRVDLNLYAFYYDQDTYEYFLKQSTSQDDKHMTWGKNLIVSQINLYELIDSLLHKHANDDLCHEISQLKSLLAYEKIQEDQVMVEEIRNLKQIIRKMRRLLTL</sequence>
<keyword evidence="15" id="KW-0482">Metalloprotease</keyword>
<gene>
    <name evidence="23" type="ORF">T23_21230</name>
</gene>
<keyword evidence="8" id="KW-0645">Protease</keyword>
<evidence type="ECO:0000256" key="5">
    <source>
        <dbReference type="ARBA" id="ARBA00014116"/>
    </source>
</evidence>
<evidence type="ECO:0000256" key="18">
    <source>
        <dbReference type="ARBA" id="ARBA00023228"/>
    </source>
</evidence>
<evidence type="ECO:0000256" key="17">
    <source>
        <dbReference type="ARBA" id="ARBA00023180"/>
    </source>
</evidence>
<comment type="subcellular location">
    <subcellularLocation>
        <location evidence="1">Endoplasmic reticulum</location>
    </subcellularLocation>
    <subcellularLocation>
        <location evidence="3">Golgi apparatus</location>
    </subcellularLocation>
    <subcellularLocation>
        <location evidence="2">Lysosome</location>
    </subcellularLocation>
    <subcellularLocation>
        <location evidence="4">Secreted</location>
    </subcellularLocation>
</comment>
<proteinExistence type="predicted"/>
<evidence type="ECO:0000256" key="15">
    <source>
        <dbReference type="ARBA" id="ARBA00023049"/>
    </source>
</evidence>
<accession>A0ABN6ZL20</accession>
<evidence type="ECO:0000256" key="20">
    <source>
        <dbReference type="ARBA" id="ARBA00033328"/>
    </source>
</evidence>
<evidence type="ECO:0000256" key="11">
    <source>
        <dbReference type="ARBA" id="ARBA00022801"/>
    </source>
</evidence>
<evidence type="ECO:0000256" key="1">
    <source>
        <dbReference type="ARBA" id="ARBA00004240"/>
    </source>
</evidence>
<keyword evidence="12" id="KW-0256">Endoplasmic reticulum</keyword>
<evidence type="ECO:0000256" key="8">
    <source>
        <dbReference type="ARBA" id="ARBA00022670"/>
    </source>
</evidence>
<keyword evidence="14" id="KW-0333">Golgi apparatus</keyword>
<evidence type="ECO:0000313" key="23">
    <source>
        <dbReference type="EMBL" id="BEH92021.1"/>
    </source>
</evidence>
<keyword evidence="24" id="KW-1185">Reference proteome</keyword>
<name>A0ABN6ZL20_9FIRM</name>
<keyword evidence="10" id="KW-0732">Signal</keyword>
<organism evidence="23 24">
    <name type="scientific">Turicibacter faecis</name>
    <dbReference type="NCBI Taxonomy" id="2963365"/>
    <lineage>
        <taxon>Bacteria</taxon>
        <taxon>Bacillati</taxon>
        <taxon>Bacillota</taxon>
        <taxon>Erysipelotrichia</taxon>
        <taxon>Erysipelotrichales</taxon>
        <taxon>Turicibacteraceae</taxon>
        <taxon>Turicibacter</taxon>
    </lineage>
</organism>
<feature type="domain" description="Peptidase M28" evidence="22">
    <location>
        <begin position="229"/>
        <end position="412"/>
    </location>
</feature>
<dbReference type="RefSeq" id="WP_338617678.1">
    <property type="nucleotide sequence ID" value="NZ_AP028127.1"/>
</dbReference>
<evidence type="ECO:0000256" key="16">
    <source>
        <dbReference type="ARBA" id="ARBA00023145"/>
    </source>
</evidence>
<dbReference type="Gene3D" id="3.40.630.10">
    <property type="entry name" value="Zn peptidases"/>
    <property type="match status" value="1"/>
</dbReference>
<evidence type="ECO:0000256" key="2">
    <source>
        <dbReference type="ARBA" id="ARBA00004371"/>
    </source>
</evidence>
<keyword evidence="6" id="KW-0964">Secreted</keyword>
<dbReference type="Pfam" id="PF02225">
    <property type="entry name" value="PA"/>
    <property type="match status" value="1"/>
</dbReference>
<keyword evidence="13" id="KW-0862">Zinc</keyword>
<keyword evidence="17" id="KW-0325">Glycoprotein</keyword>
<comment type="subunit">
    <text evidence="19">Homodimer. The monomeric form is inactive while the homodimer is active.</text>
</comment>
<evidence type="ECO:0000259" key="21">
    <source>
        <dbReference type="Pfam" id="PF02225"/>
    </source>
</evidence>
<evidence type="ECO:0000313" key="24">
    <source>
        <dbReference type="Proteomes" id="UP001432099"/>
    </source>
</evidence>
<dbReference type="InterPro" id="IPR039866">
    <property type="entry name" value="CPQ"/>
</dbReference>
<evidence type="ECO:0000256" key="9">
    <source>
        <dbReference type="ARBA" id="ARBA00022723"/>
    </source>
</evidence>
<dbReference type="InterPro" id="IPR003137">
    <property type="entry name" value="PA_domain"/>
</dbReference>
<evidence type="ECO:0000256" key="7">
    <source>
        <dbReference type="ARBA" id="ARBA00022645"/>
    </source>
</evidence>
<evidence type="ECO:0000259" key="22">
    <source>
        <dbReference type="Pfam" id="PF04389"/>
    </source>
</evidence>
<evidence type="ECO:0000256" key="4">
    <source>
        <dbReference type="ARBA" id="ARBA00004613"/>
    </source>
</evidence>
<evidence type="ECO:0000256" key="19">
    <source>
        <dbReference type="ARBA" id="ARBA00025833"/>
    </source>
</evidence>
<keyword evidence="7" id="KW-0121">Carboxypeptidase</keyword>
<dbReference type="Pfam" id="PF04389">
    <property type="entry name" value="Peptidase_M28"/>
    <property type="match status" value="1"/>
</dbReference>
<feature type="domain" description="PA" evidence="21">
    <location>
        <begin position="108"/>
        <end position="196"/>
    </location>
</feature>
<dbReference type="InterPro" id="IPR046450">
    <property type="entry name" value="PA_dom_sf"/>
</dbReference>
<dbReference type="SUPFAM" id="SSF52025">
    <property type="entry name" value="PA domain"/>
    <property type="match status" value="1"/>
</dbReference>
<evidence type="ECO:0000256" key="12">
    <source>
        <dbReference type="ARBA" id="ARBA00022824"/>
    </source>
</evidence>
<dbReference type="PANTHER" id="PTHR12053">
    <property type="entry name" value="PROTEASE FAMILY M28 PLASMA GLUTAMATE CARBOXYPEPTIDASE-RELATED"/>
    <property type="match status" value="1"/>
</dbReference>